<dbReference type="GO" id="GO:0000981">
    <property type="term" value="F:DNA-binding transcription factor activity, RNA polymerase II-specific"/>
    <property type="evidence" value="ECO:0007669"/>
    <property type="project" value="InterPro"/>
</dbReference>
<dbReference type="Gene3D" id="4.10.240.10">
    <property type="entry name" value="Zn(2)-C6 fungal-type DNA-binding domain"/>
    <property type="match status" value="1"/>
</dbReference>
<dbReference type="InterPro" id="IPR052400">
    <property type="entry name" value="Zn2-C6_fungal_TF"/>
</dbReference>
<feature type="region of interest" description="Disordered" evidence="1">
    <location>
        <begin position="1"/>
        <end position="22"/>
    </location>
</feature>
<dbReference type="PANTHER" id="PTHR47657:SF7">
    <property type="entry name" value="STEROL REGULATORY ELEMENT-BINDING PROTEIN ECM22"/>
    <property type="match status" value="1"/>
</dbReference>
<protein>
    <recommendedName>
        <fullName evidence="2">Zn(2)-C6 fungal-type domain-containing protein</fullName>
    </recommendedName>
</protein>
<evidence type="ECO:0000256" key="1">
    <source>
        <dbReference type="SAM" id="MobiDB-lite"/>
    </source>
</evidence>
<dbReference type="SMART" id="SM00066">
    <property type="entry name" value="GAL4"/>
    <property type="match status" value="1"/>
</dbReference>
<proteinExistence type="predicted"/>
<evidence type="ECO:0000313" key="3">
    <source>
        <dbReference type="EMBL" id="KAG0691424.1"/>
    </source>
</evidence>
<evidence type="ECO:0000313" key="4">
    <source>
        <dbReference type="Proteomes" id="UP000697127"/>
    </source>
</evidence>
<dbReference type="PROSITE" id="PS50048">
    <property type="entry name" value="ZN2_CY6_FUNGAL_2"/>
    <property type="match status" value="1"/>
</dbReference>
<feature type="domain" description="Zn(2)-C6 fungal-type" evidence="2">
    <location>
        <begin position="46"/>
        <end position="76"/>
    </location>
</feature>
<reference evidence="3" key="1">
    <citation type="submission" date="2020-11" db="EMBL/GenBank/DDBJ databases">
        <title>Kefir isolates.</title>
        <authorList>
            <person name="Marcisauskas S."/>
            <person name="Kim Y."/>
            <person name="Blasche S."/>
        </authorList>
    </citation>
    <scope>NUCLEOTIDE SEQUENCE</scope>
    <source>
        <strain evidence="3">Olga-1</strain>
    </source>
</reference>
<dbReference type="CDD" id="cd00067">
    <property type="entry name" value="GAL4"/>
    <property type="match status" value="1"/>
</dbReference>
<dbReference type="SUPFAM" id="SSF57701">
    <property type="entry name" value="Zn2/Cys6 DNA-binding domain"/>
    <property type="match status" value="1"/>
</dbReference>
<dbReference type="InterPro" id="IPR036864">
    <property type="entry name" value="Zn2-C6_fun-type_DNA-bd_sf"/>
</dbReference>
<dbReference type="AlphaFoldDB" id="A0A9P6WQK5"/>
<dbReference type="GO" id="GO:0008270">
    <property type="term" value="F:zinc ion binding"/>
    <property type="evidence" value="ECO:0007669"/>
    <property type="project" value="InterPro"/>
</dbReference>
<organism evidence="3 4">
    <name type="scientific">Pichia californica</name>
    <dbReference type="NCBI Taxonomy" id="460514"/>
    <lineage>
        <taxon>Eukaryota</taxon>
        <taxon>Fungi</taxon>
        <taxon>Dikarya</taxon>
        <taxon>Ascomycota</taxon>
        <taxon>Saccharomycotina</taxon>
        <taxon>Pichiomycetes</taxon>
        <taxon>Pichiales</taxon>
        <taxon>Pichiaceae</taxon>
        <taxon>Pichia</taxon>
    </lineage>
</organism>
<dbReference type="PROSITE" id="PS00463">
    <property type="entry name" value="ZN2_CY6_FUNGAL_1"/>
    <property type="match status" value="1"/>
</dbReference>
<comment type="caution">
    <text evidence="3">The sequence shown here is derived from an EMBL/GenBank/DDBJ whole genome shotgun (WGS) entry which is preliminary data.</text>
</comment>
<keyword evidence="4" id="KW-1185">Reference proteome</keyword>
<dbReference type="Proteomes" id="UP000697127">
    <property type="component" value="Unassembled WGS sequence"/>
</dbReference>
<gene>
    <name evidence="3" type="ORF">C6P40_000041</name>
</gene>
<dbReference type="InterPro" id="IPR001138">
    <property type="entry name" value="Zn2Cys6_DnaBD"/>
</dbReference>
<dbReference type="Pfam" id="PF00172">
    <property type="entry name" value="Zn_clus"/>
    <property type="match status" value="1"/>
</dbReference>
<accession>A0A9P6WQK5</accession>
<evidence type="ECO:0000259" key="2">
    <source>
        <dbReference type="PROSITE" id="PS50048"/>
    </source>
</evidence>
<dbReference type="PANTHER" id="PTHR47657">
    <property type="entry name" value="STEROL REGULATORY ELEMENT-BINDING PROTEIN ECM22"/>
    <property type="match status" value="1"/>
</dbReference>
<dbReference type="EMBL" id="PUHW01000001">
    <property type="protein sequence ID" value="KAG0691424.1"/>
    <property type="molecule type" value="Genomic_DNA"/>
</dbReference>
<sequence length="632" mass="73887">MRNQNSENPVSKDDDNNDYKNNLIRENISQLDVRRHKRKHNKSRDGCLACKERKIKCDERIPVCFNCERKGMECPYLMMTPYQIHKIQEHQKNEFSKTSNHKNKNKNMNMNINILNKQEENYQYRPSGTVINLNPKISKTNNDIYYHAHEVENALLKCSMENDFIITNSNNLNSPHIPLTTAYNPTGNDGELIKSNNNNNNIPLYSNTRISNKSFTINNDIINKELILTAKKSLVAYSFFINNDFESLLNGSYGKKLDKICLVTFIWILNIGQIFDKLARKSSILFAMDYYKNIILRQKIIPNCSYKAKLSISCVCENESVNSIDSITRILKDIYIPNFHKFGLGFKNIILGCFLILDDCLGYHFKNGLKYDMSFEEGLKSVQLVGIFSTGMYAIIIGKCHEEILMSITNILSIHFLISFKRFLIKSFNLKILEEFQTIIERISPYFTNDVNYANIKIFCKEHSRLLKINFEKYSLLGFNNGYLIRLFNSFKSIIPFDLNNLFNDDDDDDDDYYKNCGELDIIITLVYITLSEILDAIIPAIKNLVSSRFAGPQLNNFEIDNISKIMKIFNKIKDKKLKIISIYLIRTTLFLKCHWRYYKEFLMDLNIDLILDEDNEFSINQRYEILKNMKE</sequence>
<dbReference type="PRINTS" id="PR00755">
    <property type="entry name" value="AFLATOXINBRP"/>
</dbReference>
<name>A0A9P6WQK5_9ASCO</name>